<dbReference type="InterPro" id="IPR036291">
    <property type="entry name" value="NAD(P)-bd_dom_sf"/>
</dbReference>
<comment type="caution">
    <text evidence="2">The sequence shown here is derived from an EMBL/GenBank/DDBJ whole genome shotgun (WGS) entry which is preliminary data.</text>
</comment>
<dbReference type="GO" id="GO:0019632">
    <property type="term" value="P:shikimate metabolic process"/>
    <property type="evidence" value="ECO:0007669"/>
    <property type="project" value="TreeGrafter"/>
</dbReference>
<sequence>MPILNKDMQVCMSLAARPSNIGTRFHNFLYDELGLEFLYKAFTTTDLPGAVAGIRALGIRGCSVSMPFKEAIIPLVDHIEDSAAAIQSVNTVVNDDGVLTASNTDYEAIAALLGSHRVDPASRVLLRGSGGMAKAVTAAFRGAGFDRLTVVARNEQTGPALATQYGYEWVADEREAGETDLVVNVTPLGMRGDQQDALAFAPERIEAAHTVFDVVAFPSETPLVRAGRDAGKHVITGAEVIALQAARQFERYTGVALTDDQVARASEFSRAE</sequence>
<dbReference type="RefSeq" id="WP_042537588.1">
    <property type="nucleotide sequence ID" value="NZ_JAHEWX010000009.1"/>
</dbReference>
<evidence type="ECO:0000313" key="2">
    <source>
        <dbReference type="EMBL" id="MBT1541878.1"/>
    </source>
</evidence>
<proteinExistence type="predicted"/>
<feature type="domain" description="Shikimate dehydrogenase substrate binding N-terminal" evidence="1">
    <location>
        <begin position="25"/>
        <end position="92"/>
    </location>
</feature>
<dbReference type="SUPFAM" id="SSF53223">
    <property type="entry name" value="Aminoacid dehydrogenase-like, N-terminal domain"/>
    <property type="match status" value="1"/>
</dbReference>
<dbReference type="SUPFAM" id="SSF51735">
    <property type="entry name" value="NAD(P)-binding Rossmann-fold domains"/>
    <property type="match status" value="1"/>
</dbReference>
<dbReference type="EMBL" id="JAHEWX010000009">
    <property type="protein sequence ID" value="MBT1541878.1"/>
    <property type="molecule type" value="Genomic_DNA"/>
</dbReference>
<gene>
    <name evidence="2" type="ORF">KK103_08905</name>
</gene>
<dbReference type="Gene3D" id="3.40.50.720">
    <property type="entry name" value="NAD(P)-binding Rossmann-like Domain"/>
    <property type="match status" value="1"/>
</dbReference>
<dbReference type="NCBIfam" id="NF001319">
    <property type="entry name" value="PRK00258.3-3"/>
    <property type="match status" value="1"/>
</dbReference>
<dbReference type="Proteomes" id="UP000709437">
    <property type="component" value="Unassembled WGS sequence"/>
</dbReference>
<evidence type="ECO:0000259" key="1">
    <source>
        <dbReference type="Pfam" id="PF08501"/>
    </source>
</evidence>
<dbReference type="GO" id="GO:0005829">
    <property type="term" value="C:cytosol"/>
    <property type="evidence" value="ECO:0007669"/>
    <property type="project" value="TreeGrafter"/>
</dbReference>
<name>A0A9Q2W6M5_9MICO</name>
<dbReference type="CDD" id="cd01065">
    <property type="entry name" value="NAD_bind_Shikimate_DH"/>
    <property type="match status" value="1"/>
</dbReference>
<dbReference type="InterPro" id="IPR013708">
    <property type="entry name" value="Shikimate_DH-bd_N"/>
</dbReference>
<protein>
    <submittedName>
        <fullName evidence="2">Shikimate 5-dehydrogenase</fullName>
    </submittedName>
</protein>
<dbReference type="InterPro" id="IPR022893">
    <property type="entry name" value="Shikimate_DH_fam"/>
</dbReference>
<dbReference type="AlphaFoldDB" id="A0A9Q2W6M5"/>
<dbReference type="GO" id="GO:0050661">
    <property type="term" value="F:NADP binding"/>
    <property type="evidence" value="ECO:0007669"/>
    <property type="project" value="TreeGrafter"/>
</dbReference>
<evidence type="ECO:0000313" key="3">
    <source>
        <dbReference type="Proteomes" id="UP000709437"/>
    </source>
</evidence>
<dbReference type="InterPro" id="IPR046346">
    <property type="entry name" value="Aminoacid_DH-like_N_sf"/>
</dbReference>
<dbReference type="Gene3D" id="3.40.50.10860">
    <property type="entry name" value="Leucine Dehydrogenase, chain A, domain 1"/>
    <property type="match status" value="1"/>
</dbReference>
<dbReference type="GO" id="GO:0004764">
    <property type="term" value="F:shikimate 3-dehydrogenase (NADP+) activity"/>
    <property type="evidence" value="ECO:0007669"/>
    <property type="project" value="InterPro"/>
</dbReference>
<dbReference type="Pfam" id="PF08501">
    <property type="entry name" value="Shikimate_dh_N"/>
    <property type="match status" value="1"/>
</dbReference>
<accession>A0A9Q2W6M5</accession>
<reference evidence="2" key="1">
    <citation type="submission" date="2021-05" db="EMBL/GenBank/DDBJ databases">
        <title>Whole genome sequence of Curtobacterium flaccumfaciens pv. flaccumfaciens strain CFBP 3417.</title>
        <authorList>
            <person name="Osdaghi E."/>
            <person name="Taghouti G."/>
            <person name="Portier P."/>
            <person name="Fazliarab A."/>
            <person name="Taghavi S.M."/>
            <person name="Briand M."/>
            <person name="Le-Saux M."/>
            <person name="Jacques M.-A."/>
        </authorList>
    </citation>
    <scope>NUCLEOTIDE SEQUENCE</scope>
    <source>
        <strain evidence="2">CFBP 3417</strain>
    </source>
</reference>
<dbReference type="PANTHER" id="PTHR21089:SF9">
    <property type="entry name" value="SHIKIMATE DEHYDROGENASE-LIKE PROTEIN HI_0607"/>
    <property type="match status" value="1"/>
</dbReference>
<organism evidence="2 3">
    <name type="scientific">Curtobacterium flaccumfaciens pv. flaccumfaciens</name>
    <dbReference type="NCBI Taxonomy" id="138532"/>
    <lineage>
        <taxon>Bacteria</taxon>
        <taxon>Bacillati</taxon>
        <taxon>Actinomycetota</taxon>
        <taxon>Actinomycetes</taxon>
        <taxon>Micrococcales</taxon>
        <taxon>Microbacteriaceae</taxon>
        <taxon>Curtobacterium</taxon>
    </lineage>
</organism>
<dbReference type="NCBIfam" id="NF009202">
    <property type="entry name" value="PRK12550.1"/>
    <property type="match status" value="1"/>
</dbReference>
<dbReference type="PANTHER" id="PTHR21089">
    <property type="entry name" value="SHIKIMATE DEHYDROGENASE"/>
    <property type="match status" value="1"/>
</dbReference>
<dbReference type="GO" id="GO:0009423">
    <property type="term" value="P:chorismate biosynthetic process"/>
    <property type="evidence" value="ECO:0007669"/>
    <property type="project" value="TreeGrafter"/>
</dbReference>